<feature type="region of interest" description="Disordered" evidence="8">
    <location>
        <begin position="1046"/>
        <end position="1071"/>
    </location>
</feature>
<feature type="compositionally biased region" description="Low complexity" evidence="8">
    <location>
        <begin position="1185"/>
        <end position="1210"/>
    </location>
</feature>
<dbReference type="GO" id="GO:0015648">
    <property type="term" value="F:lipid-linked peptidoglycan transporter activity"/>
    <property type="evidence" value="ECO:0007669"/>
    <property type="project" value="TreeGrafter"/>
</dbReference>
<dbReference type="Proteomes" id="UP000374630">
    <property type="component" value="Unassembled WGS sequence"/>
</dbReference>
<feature type="transmembrane region" description="Helical" evidence="9">
    <location>
        <begin position="285"/>
        <end position="306"/>
    </location>
</feature>
<feature type="transmembrane region" description="Helical" evidence="9">
    <location>
        <begin position="128"/>
        <end position="145"/>
    </location>
</feature>
<evidence type="ECO:0000256" key="5">
    <source>
        <dbReference type="ARBA" id="ARBA00022984"/>
    </source>
</evidence>
<accession>A0A5J5DWM8</accession>
<feature type="compositionally biased region" description="Polar residues" evidence="8">
    <location>
        <begin position="598"/>
        <end position="613"/>
    </location>
</feature>
<dbReference type="EMBL" id="RZNZ01000005">
    <property type="protein sequence ID" value="KAA8821081.1"/>
    <property type="molecule type" value="Genomic_DNA"/>
</dbReference>
<feature type="transmembrane region" description="Helical" evidence="9">
    <location>
        <begin position="370"/>
        <end position="390"/>
    </location>
</feature>
<dbReference type="EMBL" id="RZOA01000031">
    <property type="protein sequence ID" value="KAA8821246.1"/>
    <property type="molecule type" value="Genomic_DNA"/>
</dbReference>
<keyword evidence="2" id="KW-1003">Cell membrane</keyword>
<keyword evidence="13" id="KW-1185">Reference proteome</keyword>
<name>A0A5J5DWM8_9BIFI</name>
<feature type="compositionally biased region" description="Basic and acidic residues" evidence="8">
    <location>
        <begin position="1312"/>
        <end position="1321"/>
    </location>
</feature>
<feature type="transmembrane region" description="Helical" evidence="9">
    <location>
        <begin position="52"/>
        <end position="74"/>
    </location>
</feature>
<feature type="transmembrane region" description="Helical" evidence="9">
    <location>
        <begin position="427"/>
        <end position="449"/>
    </location>
</feature>
<dbReference type="Pfam" id="PF03023">
    <property type="entry name" value="MurJ"/>
    <property type="match status" value="1"/>
</dbReference>
<feature type="transmembrane region" description="Helical" evidence="9">
    <location>
        <begin position="470"/>
        <end position="492"/>
    </location>
</feature>
<evidence type="ECO:0000256" key="4">
    <source>
        <dbReference type="ARBA" id="ARBA00022960"/>
    </source>
</evidence>
<feature type="transmembrane region" description="Helical" evidence="9">
    <location>
        <begin position="242"/>
        <end position="265"/>
    </location>
</feature>
<keyword evidence="6 9" id="KW-1133">Transmembrane helix</keyword>
<evidence type="ECO:0000256" key="3">
    <source>
        <dbReference type="ARBA" id="ARBA00022692"/>
    </source>
</evidence>
<evidence type="ECO:0000313" key="13">
    <source>
        <dbReference type="Proteomes" id="UP000374630"/>
    </source>
</evidence>
<dbReference type="CDD" id="cd13123">
    <property type="entry name" value="MATE_MurJ_like"/>
    <property type="match status" value="1"/>
</dbReference>
<evidence type="ECO:0000313" key="11">
    <source>
        <dbReference type="EMBL" id="KAA8821246.1"/>
    </source>
</evidence>
<dbReference type="GO" id="GO:0009252">
    <property type="term" value="P:peptidoglycan biosynthetic process"/>
    <property type="evidence" value="ECO:0007669"/>
    <property type="project" value="UniProtKB-KW"/>
</dbReference>
<evidence type="ECO:0000256" key="1">
    <source>
        <dbReference type="ARBA" id="ARBA00004651"/>
    </source>
</evidence>
<evidence type="ECO:0000256" key="6">
    <source>
        <dbReference type="ARBA" id="ARBA00022989"/>
    </source>
</evidence>
<sequence>MSSVGRNSMIMAVGTFASRITGQIRQILLAAAVGTTGIAAMAYQTGSQIPQVVFNLISGGIFNAVLVPQIVRALKEEDAQDRLNKLITDAITLLIVVTGVMMLLTPWVTQLYVSSSWNGEQKALANAFTLWCMPQIFFYGLYTVLGQILAAKERFGLYAWSSVGANVVSCAGFAVFIWMFGNAAMQPVGWWTQDKIAFTAGAWTAGVAFQAVVLFVPLIRMGFHYRPLWGLRGIGLRSMGRVAVWSMALVVLNLIMGMVNSQVLTGAPTMAGDPHGVAGNASYQYAYSIQILPYSLVAVSIATAIFPKLSRSISDGDYDTARSDLSSSIRSMSLVMMYFTVVLILIPTPVTIALVPSISYSEVLLISDPLIALALNLVPVSCLLVIQRTFYAFEDGKHPFTFALLQNGVQLALLLGLIAVFPPKYWATLVAVAVTLSYVPTLPAIYVMLRKRFGGHLDGRRIMTSLGKALVAGLMAWAAGWLCQWTLGHVIALDDPQMHTATRWVLAVVECAVVSIAAGAAYAVALWALKAEEFTSIVAMAKSRLGRLAGRRGADGDGSGDAKATSGPINPTGPADQSSPSGQPDRPVSPVATESVVPPSTSHSSETDFNINENRPIETDFKNDSNQSNTTIPSDTPTDRMEPMNARPVRPLGTGKNRFRMTPQPGDVLIDRYTLVKALRREPGLEAWHVNDHVLARDCQLFLVTDPSASTRVNAIASALALAKNDRFTPVLQMRSIDDVALLVTNLDEGVSLSDYLLSPAKDTLSVDAMRVIIGECALALQMLIDQRLTDRAVTTDTIRLDAKHIRIADAPVSPVLQGPMLHPDDPMDTAEALAVRQLAAVLYNMLTRRPYTAGQTYPAKLLIDVADKPHDFWIICQRGLGLPNPDGSTPTPISTLDELIALLGYWKPLDGLTDQDILWPDLPGAASIARTPVKDVDESQLLTLPDGVLTRPNLNKPKEPVWNANQLLFPERDEVEMIKPQQTGTDDLLATLGDPSTSVLPQNKPTQAVDVSAIRPIRISDVQVPDIPFVEAPIVEDHASVPDAAAAPKPAQPLDGLAKGVPGDSMEGDTENLAQERAEALEALKAARAEGAAQAGQAASDDLIERAGAINTLDAAAHVGETASPRLADLARSTAASEEDLTEKTTVQEPVSIESEQAMRPMHVESAPPSFLPGEYGPHRDAYAGSSAAAGSRTGSGAGSRARGGADAGVDPNTDDISNESNSVVFGKMRTRSFVIVLGTLFLVVALVLSMSQLFDSAGSLGFKDPAASQWPTDLDNARFPGRETPTSAAPSSGAASESGSASASANTEEAVDHSDRDVEAAPVPAPVPTPTNTTPYPITTSTFLSRPARLNGYGRYIKLDAPHDVYKVEINIRQSSGSGQVFVNSNAQNPNNGAPVGTFTIDANGSATVQFEQPVNTQEIVIWFPTGQLPSGGRLTFQGVNVY</sequence>
<feature type="transmembrane region" description="Helical" evidence="9">
    <location>
        <begin position="200"/>
        <end position="221"/>
    </location>
</feature>
<dbReference type="InterPro" id="IPR004268">
    <property type="entry name" value="MurJ"/>
</dbReference>
<evidence type="ECO:0000256" key="9">
    <source>
        <dbReference type="SAM" id="Phobius"/>
    </source>
</evidence>
<feature type="compositionally biased region" description="Low complexity" evidence="8">
    <location>
        <begin position="1332"/>
        <end position="1342"/>
    </location>
</feature>
<feature type="region of interest" description="Disordered" evidence="8">
    <location>
        <begin position="1134"/>
        <end position="1221"/>
    </location>
</feature>
<keyword evidence="4" id="KW-0133">Cell shape</keyword>
<evidence type="ECO:0000313" key="10">
    <source>
        <dbReference type="EMBL" id="KAA8821081.1"/>
    </source>
</evidence>
<evidence type="ECO:0000256" key="7">
    <source>
        <dbReference type="ARBA" id="ARBA00023136"/>
    </source>
</evidence>
<feature type="compositionally biased region" description="Low complexity" evidence="8">
    <location>
        <begin position="1285"/>
        <end position="1307"/>
    </location>
</feature>
<dbReference type="GO" id="GO:0034204">
    <property type="term" value="P:lipid translocation"/>
    <property type="evidence" value="ECO:0007669"/>
    <property type="project" value="TreeGrafter"/>
</dbReference>
<feature type="region of interest" description="Disordered" evidence="8">
    <location>
        <begin position="549"/>
        <end position="663"/>
    </location>
</feature>
<dbReference type="Proteomes" id="UP000345527">
    <property type="component" value="Unassembled WGS sequence"/>
</dbReference>
<keyword evidence="5" id="KW-0573">Peptidoglycan synthesis</keyword>
<keyword evidence="7 9" id="KW-0472">Membrane</keyword>
<feature type="transmembrane region" description="Helical" evidence="9">
    <location>
        <begin position="1235"/>
        <end position="1256"/>
    </location>
</feature>
<feature type="transmembrane region" description="Helical" evidence="9">
    <location>
        <begin position="402"/>
        <end position="421"/>
    </location>
</feature>
<evidence type="ECO:0000256" key="2">
    <source>
        <dbReference type="ARBA" id="ARBA00022475"/>
    </source>
</evidence>
<feature type="compositionally biased region" description="Polar residues" evidence="8">
    <location>
        <begin position="624"/>
        <end position="636"/>
    </location>
</feature>
<evidence type="ECO:0000313" key="12">
    <source>
        <dbReference type="Proteomes" id="UP000345527"/>
    </source>
</evidence>
<feature type="region of interest" description="Disordered" evidence="8">
    <location>
        <begin position="1267"/>
        <end position="1342"/>
    </location>
</feature>
<dbReference type="OrthoDB" id="9786339at2"/>
<feature type="transmembrane region" description="Helical" evidence="9">
    <location>
        <begin position="504"/>
        <end position="529"/>
    </location>
</feature>
<protein>
    <submittedName>
        <fullName evidence="11">Virulence factor protein</fullName>
    </submittedName>
</protein>
<feature type="transmembrane region" description="Helical" evidence="9">
    <location>
        <begin position="86"/>
        <end position="108"/>
    </location>
</feature>
<dbReference type="RefSeq" id="WP_150355002.1">
    <property type="nucleotide sequence ID" value="NZ_RZNZ01000005.1"/>
</dbReference>
<dbReference type="GO" id="GO:0005886">
    <property type="term" value="C:plasma membrane"/>
    <property type="evidence" value="ECO:0007669"/>
    <property type="project" value="UniProtKB-SubCell"/>
</dbReference>
<reference evidence="12 13" key="1">
    <citation type="journal article" date="2019" name="Syst. Appl. Microbiol.">
        <title>Characterization of Bifidobacterium species in feaces of the Egyptian fruit bat: Description of B. vespertilionis sp. nov. and B. rousetti sp. nov.</title>
        <authorList>
            <person name="Modesto M."/>
            <person name="Satti M."/>
            <person name="Watanabe K."/>
            <person name="Puglisi E."/>
            <person name="Morelli L."/>
            <person name="Huang C.-H."/>
            <person name="Liou J.-S."/>
            <person name="Miyashita M."/>
            <person name="Tamura T."/>
            <person name="Saito S."/>
            <person name="Mori K."/>
            <person name="Huang L."/>
            <person name="Sciavilla P."/>
            <person name="Sandri C."/>
            <person name="Spiezio C."/>
            <person name="Vitali F."/>
            <person name="Cavalieri D."/>
            <person name="Perpetuini G."/>
            <person name="Tofalo R."/>
            <person name="Bonetti A."/>
            <person name="Arita M."/>
            <person name="Mattarelli P."/>
        </authorList>
    </citation>
    <scope>NUCLEOTIDE SEQUENCE [LARGE SCALE GENOMIC DNA]</scope>
    <source>
        <strain evidence="10 13">RST16</strain>
        <strain evidence="11 12">RST8</strain>
    </source>
</reference>
<dbReference type="PANTHER" id="PTHR47019:SF1">
    <property type="entry name" value="LIPID II FLIPPASE MURJ"/>
    <property type="match status" value="1"/>
</dbReference>
<comment type="caution">
    <text evidence="11">The sequence shown here is derived from an EMBL/GenBank/DDBJ whole genome shotgun (WGS) entry which is preliminary data.</text>
</comment>
<organism evidence="11 12">
    <name type="scientific">Bifidobacterium vespertilionis</name>
    <dbReference type="NCBI Taxonomy" id="2562524"/>
    <lineage>
        <taxon>Bacteria</taxon>
        <taxon>Bacillati</taxon>
        <taxon>Actinomycetota</taxon>
        <taxon>Actinomycetes</taxon>
        <taxon>Bifidobacteriales</taxon>
        <taxon>Bifidobacteriaceae</taxon>
        <taxon>Bifidobacterium</taxon>
    </lineage>
</organism>
<dbReference type="PANTHER" id="PTHR47019">
    <property type="entry name" value="LIPID II FLIPPASE MURJ"/>
    <property type="match status" value="1"/>
</dbReference>
<evidence type="ECO:0000256" key="8">
    <source>
        <dbReference type="SAM" id="MobiDB-lite"/>
    </source>
</evidence>
<gene>
    <name evidence="11" type="ORF">EM848_11140</name>
    <name evidence="10" type="ORF">EMO90_04630</name>
</gene>
<dbReference type="GO" id="GO:0008360">
    <property type="term" value="P:regulation of cell shape"/>
    <property type="evidence" value="ECO:0007669"/>
    <property type="project" value="UniProtKB-KW"/>
</dbReference>
<comment type="subcellular location">
    <subcellularLocation>
        <location evidence="1">Cell membrane</location>
        <topology evidence="1">Multi-pass membrane protein</topology>
    </subcellularLocation>
</comment>
<feature type="transmembrane region" description="Helical" evidence="9">
    <location>
        <begin position="157"/>
        <end position="180"/>
    </location>
</feature>
<proteinExistence type="predicted"/>
<feature type="transmembrane region" description="Helical" evidence="9">
    <location>
        <begin position="335"/>
        <end position="358"/>
    </location>
</feature>
<dbReference type="InterPro" id="IPR051050">
    <property type="entry name" value="Lipid_II_flippase_MurJ/MviN"/>
</dbReference>
<keyword evidence="3 9" id="KW-0812">Transmembrane</keyword>